<dbReference type="Proteomes" id="UP001631993">
    <property type="component" value="Unassembled WGS sequence"/>
</dbReference>
<keyword evidence="1" id="KW-0732">Signal</keyword>
<evidence type="ECO:0000313" key="2">
    <source>
        <dbReference type="EMBL" id="MFM9651731.1"/>
    </source>
</evidence>
<dbReference type="RefSeq" id="WP_369277517.1">
    <property type="nucleotide sequence ID" value="NZ_JBJVMW010000013.1"/>
</dbReference>
<gene>
    <name evidence="2" type="ORF">ACKI1S_36955</name>
</gene>
<sequence length="175" mass="18278">MRGRVRGRARRAVVTCVGAVALASSAACTVPVAGITGVTVTEDGRPVGVLMVCHDHIDGATLYEDGAQDGSETVAEWSRTPPAEGLVTWPLTTGGGGWSVDDPMPAALEKGRTYSLSGWTSDNSWSTAHVTFTLADLAGLRPGRVRYFAGDDAPGADRDGLRTASVEEFRTDACP</sequence>
<dbReference type="PROSITE" id="PS51257">
    <property type="entry name" value="PROKAR_LIPOPROTEIN"/>
    <property type="match status" value="1"/>
</dbReference>
<keyword evidence="3" id="KW-1185">Reference proteome</keyword>
<proteinExistence type="predicted"/>
<reference evidence="2 3" key="1">
    <citation type="submission" date="2024-12" db="EMBL/GenBank/DDBJ databases">
        <title>Forecasting of Potato common scab and diversities of Pathogenic streptomyces spp. in china.</title>
        <authorList>
            <person name="Handique U."/>
            <person name="Wu J."/>
        </authorList>
    </citation>
    <scope>NUCLEOTIDE SEQUENCE [LARGE SCALE GENOMIC DNA]</scope>
    <source>
        <strain evidence="2 3">ZRIMU1585</strain>
    </source>
</reference>
<feature type="chain" id="PRO_5047071512" description="Lipoprotein" evidence="1">
    <location>
        <begin position="27"/>
        <end position="175"/>
    </location>
</feature>
<accession>A0ABW9IUS9</accession>
<organism evidence="2 3">
    <name type="scientific">Streptomyces galilaeus</name>
    <dbReference type="NCBI Taxonomy" id="33899"/>
    <lineage>
        <taxon>Bacteria</taxon>
        <taxon>Bacillati</taxon>
        <taxon>Actinomycetota</taxon>
        <taxon>Actinomycetes</taxon>
        <taxon>Kitasatosporales</taxon>
        <taxon>Streptomycetaceae</taxon>
        <taxon>Streptomyces</taxon>
    </lineage>
</organism>
<dbReference type="EMBL" id="JBJVNE010000022">
    <property type="protein sequence ID" value="MFM9651731.1"/>
    <property type="molecule type" value="Genomic_DNA"/>
</dbReference>
<name>A0ABW9IUS9_STRGJ</name>
<protein>
    <recommendedName>
        <fullName evidence="4">Lipoprotein</fullName>
    </recommendedName>
</protein>
<comment type="caution">
    <text evidence="2">The sequence shown here is derived from an EMBL/GenBank/DDBJ whole genome shotgun (WGS) entry which is preliminary data.</text>
</comment>
<evidence type="ECO:0008006" key="4">
    <source>
        <dbReference type="Google" id="ProtNLM"/>
    </source>
</evidence>
<feature type="signal peptide" evidence="1">
    <location>
        <begin position="1"/>
        <end position="26"/>
    </location>
</feature>
<evidence type="ECO:0000256" key="1">
    <source>
        <dbReference type="SAM" id="SignalP"/>
    </source>
</evidence>
<evidence type="ECO:0000313" key="3">
    <source>
        <dbReference type="Proteomes" id="UP001631993"/>
    </source>
</evidence>